<keyword evidence="2" id="KW-0456">Lyase</keyword>
<evidence type="ECO:0000256" key="1">
    <source>
        <dbReference type="ARBA" id="ARBA00022723"/>
    </source>
</evidence>
<sequence>MPRNVAPANITSAKDLVQYNVVDSEPVEANAAPGYIERYIHSEIYRRFPGVRSVIHSHASAVLPYSISGAKTPVFDVAKYYKSDATRDLLIRDRHLGESLAKYFHAEDADVVETETLELDHSVVLMRGHGYTVAAQGIEECVYRAIYTRDNAAVQTESLGLLAAAYNLSYGPRVDIDYLRPDELSAAGKIAMTGWARAWGLWVREVEAIGLYVHER</sequence>
<keyword evidence="1" id="KW-0479">Metal-binding</keyword>
<dbReference type="GO" id="GO:0005829">
    <property type="term" value="C:cytosol"/>
    <property type="evidence" value="ECO:0007669"/>
    <property type="project" value="TreeGrafter"/>
</dbReference>
<dbReference type="SUPFAM" id="SSF53639">
    <property type="entry name" value="AraD/HMP-PK domain-like"/>
    <property type="match status" value="1"/>
</dbReference>
<evidence type="ECO:0000259" key="3">
    <source>
        <dbReference type="Pfam" id="PF00596"/>
    </source>
</evidence>
<dbReference type="InterPro" id="IPR050197">
    <property type="entry name" value="Aldolase_class_II_sugar_metab"/>
</dbReference>
<protein>
    <recommendedName>
        <fullName evidence="3">Class II aldolase/adducin N-terminal domain-containing protein</fullName>
    </recommendedName>
</protein>
<dbReference type="GO" id="GO:0019323">
    <property type="term" value="P:pentose catabolic process"/>
    <property type="evidence" value="ECO:0007669"/>
    <property type="project" value="TreeGrafter"/>
</dbReference>
<dbReference type="Pfam" id="PF00596">
    <property type="entry name" value="Aldolase_II"/>
    <property type="match status" value="1"/>
</dbReference>
<dbReference type="InterPro" id="IPR036409">
    <property type="entry name" value="Aldolase_II/adducin_N_sf"/>
</dbReference>
<feature type="domain" description="Class II aldolase/adducin N-terminal" evidence="3">
    <location>
        <begin position="4"/>
        <end position="155"/>
    </location>
</feature>
<keyword evidence="5" id="KW-1185">Reference proteome</keyword>
<evidence type="ECO:0000256" key="2">
    <source>
        <dbReference type="ARBA" id="ARBA00023239"/>
    </source>
</evidence>
<dbReference type="Gene3D" id="3.40.225.10">
    <property type="entry name" value="Class II aldolase/adducin N-terminal domain"/>
    <property type="match status" value="1"/>
</dbReference>
<organism evidence="4 5">
    <name type="scientific">Knufia peltigerae</name>
    <dbReference type="NCBI Taxonomy" id="1002370"/>
    <lineage>
        <taxon>Eukaryota</taxon>
        <taxon>Fungi</taxon>
        <taxon>Dikarya</taxon>
        <taxon>Ascomycota</taxon>
        <taxon>Pezizomycotina</taxon>
        <taxon>Eurotiomycetes</taxon>
        <taxon>Chaetothyriomycetidae</taxon>
        <taxon>Chaetothyriales</taxon>
        <taxon>Trichomeriaceae</taxon>
        <taxon>Knufia</taxon>
    </lineage>
</organism>
<dbReference type="PANTHER" id="PTHR22789:SF0">
    <property type="entry name" value="3-OXO-TETRONATE 4-PHOSPHATE DECARBOXYLASE-RELATED"/>
    <property type="match status" value="1"/>
</dbReference>
<dbReference type="InterPro" id="IPR001303">
    <property type="entry name" value="Aldolase_II/adducin_N"/>
</dbReference>
<dbReference type="GO" id="GO:0016832">
    <property type="term" value="F:aldehyde-lyase activity"/>
    <property type="evidence" value="ECO:0007669"/>
    <property type="project" value="TreeGrafter"/>
</dbReference>
<dbReference type="AlphaFoldDB" id="A0AA38XUA5"/>
<evidence type="ECO:0000313" key="4">
    <source>
        <dbReference type="EMBL" id="KAJ9622848.1"/>
    </source>
</evidence>
<reference evidence="4" key="1">
    <citation type="submission" date="2022-10" db="EMBL/GenBank/DDBJ databases">
        <title>Culturing micro-colonial fungi from biological soil crusts in the Mojave desert and describing Neophaeococcomyces mojavensis, and introducing the new genera and species Taxawa tesnikishii.</title>
        <authorList>
            <person name="Kurbessoian T."/>
            <person name="Stajich J.E."/>
        </authorList>
    </citation>
    <scope>NUCLEOTIDE SEQUENCE</scope>
    <source>
        <strain evidence="4">TK_35</strain>
    </source>
</reference>
<dbReference type="PANTHER" id="PTHR22789">
    <property type="entry name" value="FUCULOSE PHOSPHATE ALDOLASE"/>
    <property type="match status" value="1"/>
</dbReference>
<dbReference type="Proteomes" id="UP001172681">
    <property type="component" value="Unassembled WGS sequence"/>
</dbReference>
<name>A0AA38XUA5_9EURO</name>
<proteinExistence type="predicted"/>
<gene>
    <name evidence="4" type="ORF">H2204_011457</name>
</gene>
<accession>A0AA38XUA5</accession>
<evidence type="ECO:0000313" key="5">
    <source>
        <dbReference type="Proteomes" id="UP001172681"/>
    </source>
</evidence>
<dbReference type="GO" id="GO:0046872">
    <property type="term" value="F:metal ion binding"/>
    <property type="evidence" value="ECO:0007669"/>
    <property type="project" value="UniProtKB-KW"/>
</dbReference>
<comment type="caution">
    <text evidence="4">The sequence shown here is derived from an EMBL/GenBank/DDBJ whole genome shotgun (WGS) entry which is preliminary data.</text>
</comment>
<dbReference type="EMBL" id="JAPDRN010000105">
    <property type="protein sequence ID" value="KAJ9622848.1"/>
    <property type="molecule type" value="Genomic_DNA"/>
</dbReference>